<accession>A0A317FGA2</accession>
<dbReference type="EMBL" id="QGNA01000002">
    <property type="protein sequence ID" value="PWS37603.1"/>
    <property type="molecule type" value="Genomic_DNA"/>
</dbReference>
<organism evidence="1 2">
    <name type="scientific">Falsiroseomonas bella</name>
    <dbReference type="NCBI Taxonomy" id="2184016"/>
    <lineage>
        <taxon>Bacteria</taxon>
        <taxon>Pseudomonadati</taxon>
        <taxon>Pseudomonadota</taxon>
        <taxon>Alphaproteobacteria</taxon>
        <taxon>Acetobacterales</taxon>
        <taxon>Roseomonadaceae</taxon>
        <taxon>Falsiroseomonas</taxon>
    </lineage>
</organism>
<sequence>MSDAFLTRFNFSVEITVSGFGGDEGLADGSPHAARGAFSEVTGLELNIEMTPLREGGYNLGVRQLPGKVSSPALVLKRGVTLDDAFWAWIQRCTDGTFPLPYVSGAITVFGAEGPRGDPQAVWSFTRGLVTKVKSADLSAKGASEVAIEELHIAHEGLARELAS</sequence>
<name>A0A317FGA2_9PROT</name>
<dbReference type="InterPro" id="IPR010667">
    <property type="entry name" value="Phage_T4_Gp19"/>
</dbReference>
<dbReference type="Pfam" id="PF06841">
    <property type="entry name" value="Phage_T4_gp19"/>
    <property type="match status" value="1"/>
</dbReference>
<dbReference type="PANTHER" id="PTHR38009:SF1">
    <property type="entry name" value="CONSERVED HYPOTHETICAL PHAGE TAIL PROTEIN"/>
    <property type="match status" value="1"/>
</dbReference>
<proteinExistence type="predicted"/>
<dbReference type="OrthoDB" id="9790161at2"/>
<dbReference type="InterPro" id="IPR011747">
    <property type="entry name" value="CHP02241"/>
</dbReference>
<gene>
    <name evidence="1" type="ORF">DFH01_12345</name>
</gene>
<dbReference type="GO" id="GO:0005198">
    <property type="term" value="F:structural molecule activity"/>
    <property type="evidence" value="ECO:0007669"/>
    <property type="project" value="InterPro"/>
</dbReference>
<dbReference type="AlphaFoldDB" id="A0A317FGA2"/>
<dbReference type="PANTHER" id="PTHR38009">
    <property type="entry name" value="CONSERVED HYPOTHETICAL PHAGE TAIL PROTEIN"/>
    <property type="match status" value="1"/>
</dbReference>
<dbReference type="NCBIfam" id="TIGR02241">
    <property type="entry name" value="conserved hypothetical phage tail region protein"/>
    <property type="match status" value="1"/>
</dbReference>
<dbReference type="Proteomes" id="UP000245765">
    <property type="component" value="Unassembled WGS sequence"/>
</dbReference>
<comment type="caution">
    <text evidence="1">The sequence shown here is derived from an EMBL/GenBank/DDBJ whole genome shotgun (WGS) entry which is preliminary data.</text>
</comment>
<dbReference type="RefSeq" id="WP_109870711.1">
    <property type="nucleotide sequence ID" value="NZ_QGNA01000002.1"/>
</dbReference>
<evidence type="ECO:0000313" key="2">
    <source>
        <dbReference type="Proteomes" id="UP000245765"/>
    </source>
</evidence>
<protein>
    <submittedName>
        <fullName evidence="1">Phage tail protein</fullName>
    </submittedName>
</protein>
<evidence type="ECO:0000313" key="1">
    <source>
        <dbReference type="EMBL" id="PWS37603.1"/>
    </source>
</evidence>
<keyword evidence="2" id="KW-1185">Reference proteome</keyword>
<reference evidence="2" key="1">
    <citation type="submission" date="2018-05" db="EMBL/GenBank/DDBJ databases">
        <authorList>
            <person name="Du Z."/>
            <person name="Wang X."/>
        </authorList>
    </citation>
    <scope>NUCLEOTIDE SEQUENCE [LARGE SCALE GENOMIC DNA]</scope>
    <source>
        <strain evidence="2">CQN31</strain>
    </source>
</reference>